<protein>
    <submittedName>
        <fullName evidence="2">Uncharacterized protein</fullName>
    </submittedName>
</protein>
<evidence type="ECO:0000313" key="2">
    <source>
        <dbReference type="EMBL" id="GMN46598.1"/>
    </source>
</evidence>
<dbReference type="EMBL" id="BTGU01000023">
    <property type="protein sequence ID" value="GMN46598.1"/>
    <property type="molecule type" value="Genomic_DNA"/>
</dbReference>
<organism evidence="2 3">
    <name type="scientific">Ficus carica</name>
    <name type="common">Common fig</name>
    <dbReference type="NCBI Taxonomy" id="3494"/>
    <lineage>
        <taxon>Eukaryota</taxon>
        <taxon>Viridiplantae</taxon>
        <taxon>Streptophyta</taxon>
        <taxon>Embryophyta</taxon>
        <taxon>Tracheophyta</taxon>
        <taxon>Spermatophyta</taxon>
        <taxon>Magnoliopsida</taxon>
        <taxon>eudicotyledons</taxon>
        <taxon>Gunneridae</taxon>
        <taxon>Pentapetalae</taxon>
        <taxon>rosids</taxon>
        <taxon>fabids</taxon>
        <taxon>Rosales</taxon>
        <taxon>Moraceae</taxon>
        <taxon>Ficeae</taxon>
        <taxon>Ficus</taxon>
    </lineage>
</organism>
<keyword evidence="3" id="KW-1185">Reference proteome</keyword>
<proteinExistence type="predicted"/>
<evidence type="ECO:0000313" key="3">
    <source>
        <dbReference type="Proteomes" id="UP001187192"/>
    </source>
</evidence>
<evidence type="ECO:0000256" key="1">
    <source>
        <dbReference type="SAM" id="MobiDB-lite"/>
    </source>
</evidence>
<reference evidence="2" key="1">
    <citation type="submission" date="2023-07" db="EMBL/GenBank/DDBJ databases">
        <title>draft genome sequence of fig (Ficus carica).</title>
        <authorList>
            <person name="Takahashi T."/>
            <person name="Nishimura K."/>
        </authorList>
    </citation>
    <scope>NUCLEOTIDE SEQUENCE</scope>
</reference>
<dbReference type="Proteomes" id="UP001187192">
    <property type="component" value="Unassembled WGS sequence"/>
</dbReference>
<name>A0AA88D5G7_FICCA</name>
<feature type="region of interest" description="Disordered" evidence="1">
    <location>
        <begin position="1"/>
        <end position="68"/>
    </location>
</feature>
<feature type="compositionally biased region" description="Low complexity" evidence="1">
    <location>
        <begin position="47"/>
        <end position="59"/>
    </location>
</feature>
<dbReference type="AlphaFoldDB" id="A0AA88D5G7"/>
<sequence>MSFTSKVSRRAFSSIDSTRRSEFDSDSRYLSDLVGYPSASSSATAEPIIRGSSSSPISNRPHRLQPSLAHRRGRLQLRLTLNLRSGCHYSSNDGGHC</sequence>
<gene>
    <name evidence="2" type="ORF">TIFTF001_015781</name>
</gene>
<accession>A0AA88D5G7</accession>
<comment type="caution">
    <text evidence="2">The sequence shown here is derived from an EMBL/GenBank/DDBJ whole genome shotgun (WGS) entry which is preliminary data.</text>
</comment>
<feature type="compositionally biased region" description="Basic and acidic residues" evidence="1">
    <location>
        <begin position="17"/>
        <end position="29"/>
    </location>
</feature>